<gene>
    <name evidence="2" type="ORF">GXM_08367</name>
</gene>
<keyword evidence="3" id="KW-1185">Reference proteome</keyword>
<accession>A0A5P8WDH5</accession>
<organism evidence="2 3">
    <name type="scientific">Nostoc sphaeroides CCNUC1</name>
    <dbReference type="NCBI Taxonomy" id="2653204"/>
    <lineage>
        <taxon>Bacteria</taxon>
        <taxon>Bacillati</taxon>
        <taxon>Cyanobacteriota</taxon>
        <taxon>Cyanophyceae</taxon>
        <taxon>Nostocales</taxon>
        <taxon>Nostocaceae</taxon>
        <taxon>Nostoc</taxon>
    </lineage>
</organism>
<evidence type="ECO:0000313" key="3">
    <source>
        <dbReference type="Proteomes" id="UP000326678"/>
    </source>
</evidence>
<name>A0A5P8WDH5_9NOSO</name>
<dbReference type="AlphaFoldDB" id="A0A5P8WDH5"/>
<protein>
    <submittedName>
        <fullName evidence="2">Uncharacterized protein</fullName>
    </submittedName>
</protein>
<evidence type="ECO:0000256" key="1">
    <source>
        <dbReference type="SAM" id="MobiDB-lite"/>
    </source>
</evidence>
<evidence type="ECO:0000313" key="2">
    <source>
        <dbReference type="EMBL" id="QFS50873.1"/>
    </source>
</evidence>
<feature type="region of interest" description="Disordered" evidence="1">
    <location>
        <begin position="91"/>
        <end position="128"/>
    </location>
</feature>
<proteinExistence type="predicted"/>
<reference evidence="2 3" key="1">
    <citation type="submission" date="2019-10" db="EMBL/GenBank/DDBJ databases">
        <title>Genomic and transcriptomic insights into the perfect genentic adaptation of a filamentous nitrogen-fixing cyanobacterium to rice fields.</title>
        <authorList>
            <person name="Chen Z."/>
        </authorList>
    </citation>
    <scope>NUCLEOTIDE SEQUENCE [LARGE SCALE GENOMIC DNA]</scope>
    <source>
        <strain evidence="2">CCNUC1</strain>
    </source>
</reference>
<sequence>MTDKPLRPQLNIRLDKNPSLLDDIKQAATDRNTSASEFVIDAIKSALGKPTTTTPTETPSLEGILAEVDKHLDAKLDERLGEFERRLLVQVRQYDRQPPPEKDRQVREESRQDSEEIKPEARPDYQELRDRILRSLTTGRGSFASTSPQYRAASKALDRFIAEIEVDLKE</sequence>
<dbReference type="EMBL" id="CP045227">
    <property type="protein sequence ID" value="QFS50873.1"/>
    <property type="molecule type" value="Genomic_DNA"/>
</dbReference>
<dbReference type="KEGG" id="nsh:GXM_08367"/>
<dbReference type="RefSeq" id="WP_152591657.1">
    <property type="nucleotide sequence ID" value="NZ_CP045227.1"/>
</dbReference>
<dbReference type="Proteomes" id="UP000326678">
    <property type="component" value="Chromosome Gxm2"/>
</dbReference>